<feature type="domain" description="D-isomer specific 2-hydroxyacid dehydrogenase NAD-binding" evidence="3">
    <location>
        <begin position="102"/>
        <end position="273"/>
    </location>
</feature>
<keyword evidence="4" id="KW-0670">Pyruvate</keyword>
<evidence type="ECO:0000256" key="1">
    <source>
        <dbReference type="ARBA" id="ARBA00023002"/>
    </source>
</evidence>
<dbReference type="Pfam" id="PF02826">
    <property type="entry name" value="2-Hacid_dh_C"/>
    <property type="match status" value="1"/>
</dbReference>
<name>A0A316TQB2_9BACT</name>
<dbReference type="SUPFAM" id="SSF52283">
    <property type="entry name" value="Formate/glycerate dehydrogenase catalytic domain-like"/>
    <property type="match status" value="1"/>
</dbReference>
<dbReference type="InterPro" id="IPR006140">
    <property type="entry name" value="D-isomer_DH_NAD-bd"/>
</dbReference>
<keyword evidence="1" id="KW-0560">Oxidoreductase</keyword>
<organism evidence="4 5">
    <name type="scientific">Rhodohalobacter mucosus</name>
    <dbReference type="NCBI Taxonomy" id="2079485"/>
    <lineage>
        <taxon>Bacteria</taxon>
        <taxon>Pseudomonadati</taxon>
        <taxon>Balneolota</taxon>
        <taxon>Balneolia</taxon>
        <taxon>Balneolales</taxon>
        <taxon>Balneolaceae</taxon>
        <taxon>Rhodohalobacter</taxon>
    </lineage>
</organism>
<gene>
    <name evidence="4" type="ORF">DDZ15_15190</name>
</gene>
<keyword evidence="5" id="KW-1185">Reference proteome</keyword>
<dbReference type="RefSeq" id="WP_109647965.1">
    <property type="nucleotide sequence ID" value="NZ_QGGB01000010.1"/>
</dbReference>
<evidence type="ECO:0000259" key="3">
    <source>
        <dbReference type="Pfam" id="PF02826"/>
    </source>
</evidence>
<dbReference type="PANTHER" id="PTHR43333">
    <property type="entry name" value="2-HACID_DH_C DOMAIN-CONTAINING PROTEIN"/>
    <property type="match status" value="1"/>
</dbReference>
<reference evidence="4 5" key="1">
    <citation type="submission" date="2018-05" db="EMBL/GenBank/DDBJ databases">
        <title>Rhodohalobacter halophilus gen. nov., sp. nov., a moderately halophilic member of the family Balneolaceae.</title>
        <authorList>
            <person name="Liu Z.-W."/>
        </authorList>
    </citation>
    <scope>NUCLEOTIDE SEQUENCE [LARGE SCALE GENOMIC DNA]</scope>
    <source>
        <strain evidence="4 5">8A47</strain>
    </source>
</reference>
<dbReference type="CDD" id="cd12164">
    <property type="entry name" value="GDH_like_2"/>
    <property type="match status" value="1"/>
</dbReference>
<dbReference type="AlphaFoldDB" id="A0A316TQB2"/>
<dbReference type="InterPro" id="IPR036291">
    <property type="entry name" value="NAD(P)-bd_dom_sf"/>
</dbReference>
<dbReference type="PANTHER" id="PTHR43333:SF1">
    <property type="entry name" value="D-ISOMER SPECIFIC 2-HYDROXYACID DEHYDROGENASE NAD-BINDING DOMAIN-CONTAINING PROTEIN"/>
    <property type="match status" value="1"/>
</dbReference>
<comment type="caution">
    <text evidence="4">The sequence shown here is derived from an EMBL/GenBank/DDBJ whole genome shotgun (WGS) entry which is preliminary data.</text>
</comment>
<dbReference type="Proteomes" id="UP000245533">
    <property type="component" value="Unassembled WGS sequence"/>
</dbReference>
<dbReference type="GO" id="GO:0016491">
    <property type="term" value="F:oxidoreductase activity"/>
    <property type="evidence" value="ECO:0007669"/>
    <property type="project" value="UniProtKB-KW"/>
</dbReference>
<evidence type="ECO:0000256" key="2">
    <source>
        <dbReference type="ARBA" id="ARBA00023027"/>
    </source>
</evidence>
<dbReference type="GO" id="GO:0051287">
    <property type="term" value="F:NAD binding"/>
    <property type="evidence" value="ECO:0007669"/>
    <property type="project" value="InterPro"/>
</dbReference>
<keyword evidence="2" id="KW-0520">NAD</keyword>
<proteinExistence type="predicted"/>
<dbReference type="EMBL" id="QGGB01000010">
    <property type="protein sequence ID" value="PWN05409.1"/>
    <property type="molecule type" value="Genomic_DNA"/>
</dbReference>
<sequence>MSIVLVARNRNMEPFREEILKQDANAEVEIWPAVSQPQRVQFAVAWNHPEGVLDQFPNLKAVSSLGAGVDHILSDATLPESVRITRIVAPSLSDQMSDYILTSVLNLMRHSEYYFRMHRNSEWSPQRSLSKTEITIGIMGLGKLGVHAASRLRDNGFRVTGWARSPKELDGVRTYTQNQLEDFLNQTNILVCLLPLTPETNGILNLELFKKLKKPSFLINVARGQHLIEEDLIYALDTGQISHAVLDVFEKEPLPENHPFWNRKTITITPHVASVTDPAEAAAVIAENYKRLLSGMDLLYETDRASGY</sequence>
<protein>
    <submittedName>
        <fullName evidence="4">Glyoxylate/hydroxypyruvate reductase A</fullName>
    </submittedName>
</protein>
<dbReference type="OrthoDB" id="9805416at2"/>
<dbReference type="Gene3D" id="3.40.50.720">
    <property type="entry name" value="NAD(P)-binding Rossmann-like Domain"/>
    <property type="match status" value="2"/>
</dbReference>
<evidence type="ECO:0000313" key="5">
    <source>
        <dbReference type="Proteomes" id="UP000245533"/>
    </source>
</evidence>
<dbReference type="SUPFAM" id="SSF51735">
    <property type="entry name" value="NAD(P)-binding Rossmann-fold domains"/>
    <property type="match status" value="1"/>
</dbReference>
<evidence type="ECO:0000313" key="4">
    <source>
        <dbReference type="EMBL" id="PWN05409.1"/>
    </source>
</evidence>
<accession>A0A316TQB2</accession>